<dbReference type="KEGG" id="fes:HER31_03890"/>
<dbReference type="InterPro" id="IPR039519">
    <property type="entry name" value="YokE-like_PH"/>
</dbReference>
<proteinExistence type="predicted"/>
<organism evidence="2 3">
    <name type="scientific">Ferrimonas lipolytica</name>
    <dbReference type="NCBI Taxonomy" id="2724191"/>
    <lineage>
        <taxon>Bacteria</taxon>
        <taxon>Pseudomonadati</taxon>
        <taxon>Pseudomonadota</taxon>
        <taxon>Gammaproteobacteria</taxon>
        <taxon>Alteromonadales</taxon>
        <taxon>Ferrimonadaceae</taxon>
        <taxon>Ferrimonas</taxon>
    </lineage>
</organism>
<dbReference type="Proteomes" id="UP000501602">
    <property type="component" value="Chromosome"/>
</dbReference>
<dbReference type="RefSeq" id="WP_168659365.1">
    <property type="nucleotide sequence ID" value="NZ_CP051180.1"/>
</dbReference>
<name>A0A6H1UAL6_9GAMM</name>
<dbReference type="EMBL" id="CP051180">
    <property type="protein sequence ID" value="QIZ76105.1"/>
    <property type="molecule type" value="Genomic_DNA"/>
</dbReference>
<dbReference type="Pfam" id="PF14470">
    <property type="entry name" value="bPH_3"/>
    <property type="match status" value="1"/>
</dbReference>
<evidence type="ECO:0000313" key="2">
    <source>
        <dbReference type="EMBL" id="QIZ76105.1"/>
    </source>
</evidence>
<accession>A0A6H1UAL6</accession>
<evidence type="ECO:0000313" key="3">
    <source>
        <dbReference type="Proteomes" id="UP000501602"/>
    </source>
</evidence>
<dbReference type="AlphaFoldDB" id="A0A6H1UAL6"/>
<evidence type="ECO:0000259" key="1">
    <source>
        <dbReference type="Pfam" id="PF14470"/>
    </source>
</evidence>
<reference evidence="2 3" key="1">
    <citation type="submission" date="2020-04" db="EMBL/GenBank/DDBJ databases">
        <title>Ferrimonas sp. S7 isolated from sea water.</title>
        <authorList>
            <person name="Bae S.S."/>
            <person name="Baek K."/>
        </authorList>
    </citation>
    <scope>NUCLEOTIDE SEQUENCE [LARGE SCALE GENOMIC DNA]</scope>
    <source>
        <strain evidence="2 3">S7</strain>
    </source>
</reference>
<sequence>METKSCPECLSDIPVAANICRYCTERIVGVCCQECLALNPEGATKCRWCGTRISTVSATNIDTFEVQANVVATVLTQLRLHPQQAFFTPEKLIIRSYGLLGFTSNDEEILWEKVAGFSHRRGLLWDTISIETRGQTPASIGCLDKPDAERVRQVLQGLEK</sequence>
<protein>
    <recommendedName>
        <fullName evidence="1">YokE-like PH domain-containing protein</fullName>
    </recommendedName>
</protein>
<gene>
    <name evidence="2" type="ORF">HER31_03890</name>
</gene>
<feature type="domain" description="YokE-like PH" evidence="1">
    <location>
        <begin position="79"/>
        <end position="154"/>
    </location>
</feature>
<keyword evidence="3" id="KW-1185">Reference proteome</keyword>